<dbReference type="EMBL" id="SPLM01000076">
    <property type="protein sequence ID" value="TMW61549.1"/>
    <property type="molecule type" value="Genomic_DNA"/>
</dbReference>
<accession>A0A8K1CEG9</accession>
<feature type="compositionally biased region" description="Low complexity" evidence="2">
    <location>
        <begin position="150"/>
        <end position="161"/>
    </location>
</feature>
<reference evidence="3" key="1">
    <citation type="submission" date="2019-03" db="EMBL/GenBank/DDBJ databases">
        <title>Long read genome sequence of the mycoparasitic Pythium oligandrum ATCC 38472 isolated from sugarbeet rhizosphere.</title>
        <authorList>
            <person name="Gaulin E."/>
        </authorList>
    </citation>
    <scope>NUCLEOTIDE SEQUENCE</scope>
    <source>
        <strain evidence="3">ATCC 38472_TT</strain>
    </source>
</reference>
<feature type="coiled-coil region" evidence="1">
    <location>
        <begin position="291"/>
        <end position="485"/>
    </location>
</feature>
<evidence type="ECO:0000313" key="4">
    <source>
        <dbReference type="Proteomes" id="UP000794436"/>
    </source>
</evidence>
<dbReference type="AlphaFoldDB" id="A0A8K1CEG9"/>
<feature type="compositionally biased region" description="Basic and acidic residues" evidence="2">
    <location>
        <begin position="688"/>
        <end position="698"/>
    </location>
</feature>
<sequence length="771" mass="87551">MTTARLHDEETWRLPNWEEYSESGRSAWTEGDVSEDSASRVSDEEEDETAWGRRRVATLGDALAMTTTVTTPRRARLDLKALHQRYAQQRAQLQEESKASEPVKEVIDTSAIVTQQSLITTQLASVREQLQDFQQKWQLSVETTAQTSVEASEQPSAAASARENDVQKDLEAKEDALLQWLHLITQKVDVLASSFHHETTQLPIRYPLQPHVPEAGSDGQAPQSRAPTLSSWHVGASLQDHVSQASAERLLDLERSVACLVTATEQTTQRYVSYFEKIVQQIQELHQQRLRQVVEESLQEMKTQRTRYKKRVEQLETECQEAKKAMDVWRERAATLGNGTAEEKQRLEQLVVTTKEQAEVESSRLRNELATLKEKLDEVTSHRDRCTLTIEGLDRQLEQSQNEAREAQLQLRVVNADMERVQKRLGEQEERSHQQMRELEASNEQLRSQLFKAHENALLGRGDLEQKLRQELQVLQRDAEAAVLNRVLPERLELLQQKHGDALREVEENWRRKLQAAVAEARAANPVAQVMNTSTQTEMDRTLDDSMDTEDRIVRLSRRCRALENLLDKKFEVCSVASSPSRRSQRLNASYTSTHSMVSTSRDRSEFGIGALTLPLTDQSSYLADTTFFATENQYDDEDDDEEKPMRPPAWDASSPVGSSYLLKQASTPTGPTTEDVMALVRKLEMLARPEDDDEKHSVVQPDEEPELEKFSSRRTTPRAMVNNSRQAPKQSISTDRPPRATRKSPVPSASARARAKSALGRVNSVTSPYK</sequence>
<dbReference type="OrthoDB" id="168444at2759"/>
<name>A0A8K1CEG9_PYTOL</name>
<organism evidence="3 4">
    <name type="scientific">Pythium oligandrum</name>
    <name type="common">Mycoparasitic fungus</name>
    <dbReference type="NCBI Taxonomy" id="41045"/>
    <lineage>
        <taxon>Eukaryota</taxon>
        <taxon>Sar</taxon>
        <taxon>Stramenopiles</taxon>
        <taxon>Oomycota</taxon>
        <taxon>Peronosporomycetes</taxon>
        <taxon>Pythiales</taxon>
        <taxon>Pythiaceae</taxon>
        <taxon>Pythium</taxon>
    </lineage>
</organism>
<evidence type="ECO:0000256" key="1">
    <source>
        <dbReference type="SAM" id="Coils"/>
    </source>
</evidence>
<dbReference type="Proteomes" id="UP000794436">
    <property type="component" value="Unassembled WGS sequence"/>
</dbReference>
<feature type="compositionally biased region" description="Polar residues" evidence="2">
    <location>
        <begin position="722"/>
        <end position="735"/>
    </location>
</feature>
<proteinExistence type="predicted"/>
<feature type="region of interest" description="Disordered" evidence="2">
    <location>
        <begin position="688"/>
        <end position="771"/>
    </location>
</feature>
<feature type="compositionally biased region" description="Acidic residues" evidence="2">
    <location>
        <begin position="634"/>
        <end position="643"/>
    </location>
</feature>
<keyword evidence="4" id="KW-1185">Reference proteome</keyword>
<feature type="region of interest" description="Disordered" evidence="2">
    <location>
        <begin position="633"/>
        <end position="658"/>
    </location>
</feature>
<feature type="compositionally biased region" description="Low complexity" evidence="2">
    <location>
        <begin position="744"/>
        <end position="759"/>
    </location>
</feature>
<evidence type="ECO:0000256" key="2">
    <source>
        <dbReference type="SAM" id="MobiDB-lite"/>
    </source>
</evidence>
<evidence type="ECO:0000313" key="3">
    <source>
        <dbReference type="EMBL" id="TMW61549.1"/>
    </source>
</evidence>
<protein>
    <submittedName>
        <fullName evidence="3">Uncharacterized protein</fullName>
    </submittedName>
</protein>
<feature type="region of interest" description="Disordered" evidence="2">
    <location>
        <begin position="146"/>
        <end position="166"/>
    </location>
</feature>
<comment type="caution">
    <text evidence="3">The sequence shown here is derived from an EMBL/GenBank/DDBJ whole genome shotgun (WGS) entry which is preliminary data.</text>
</comment>
<gene>
    <name evidence="3" type="ORF">Poli38472_012740</name>
</gene>
<feature type="region of interest" description="Disordered" evidence="2">
    <location>
        <begin position="20"/>
        <end position="51"/>
    </location>
</feature>
<keyword evidence="1" id="KW-0175">Coiled coil</keyword>